<keyword evidence="2" id="KW-1185">Reference proteome</keyword>
<comment type="caution">
    <text evidence="1">The sequence shown here is derived from an EMBL/GenBank/DDBJ whole genome shotgun (WGS) entry which is preliminary data.</text>
</comment>
<evidence type="ECO:0000313" key="2">
    <source>
        <dbReference type="Proteomes" id="UP000636709"/>
    </source>
</evidence>
<organism evidence="1 2">
    <name type="scientific">Digitaria exilis</name>
    <dbReference type="NCBI Taxonomy" id="1010633"/>
    <lineage>
        <taxon>Eukaryota</taxon>
        <taxon>Viridiplantae</taxon>
        <taxon>Streptophyta</taxon>
        <taxon>Embryophyta</taxon>
        <taxon>Tracheophyta</taxon>
        <taxon>Spermatophyta</taxon>
        <taxon>Magnoliopsida</taxon>
        <taxon>Liliopsida</taxon>
        <taxon>Poales</taxon>
        <taxon>Poaceae</taxon>
        <taxon>PACMAD clade</taxon>
        <taxon>Panicoideae</taxon>
        <taxon>Panicodae</taxon>
        <taxon>Paniceae</taxon>
        <taxon>Anthephorinae</taxon>
        <taxon>Digitaria</taxon>
    </lineage>
</organism>
<dbReference type="Proteomes" id="UP000636709">
    <property type="component" value="Unassembled WGS sequence"/>
</dbReference>
<reference evidence="1" key="1">
    <citation type="submission" date="2020-07" db="EMBL/GenBank/DDBJ databases">
        <title>Genome sequence and genetic diversity analysis of an under-domesticated orphan crop, white fonio (Digitaria exilis).</title>
        <authorList>
            <person name="Bennetzen J.L."/>
            <person name="Chen S."/>
            <person name="Ma X."/>
            <person name="Wang X."/>
            <person name="Yssel A.E.J."/>
            <person name="Chaluvadi S.R."/>
            <person name="Johnson M."/>
            <person name="Gangashetty P."/>
            <person name="Hamidou F."/>
            <person name="Sanogo M.D."/>
            <person name="Zwaenepoel A."/>
            <person name="Wallace J."/>
            <person name="Van De Peer Y."/>
            <person name="Van Deynze A."/>
        </authorList>
    </citation>
    <scope>NUCLEOTIDE SEQUENCE</scope>
    <source>
        <tissue evidence="1">Leaves</tissue>
    </source>
</reference>
<accession>A0A835ADS5</accession>
<dbReference type="EMBL" id="JACEFO010002380">
    <property type="protein sequence ID" value="KAF8662404.1"/>
    <property type="molecule type" value="Genomic_DNA"/>
</dbReference>
<protein>
    <submittedName>
        <fullName evidence="1">Uncharacterized protein</fullName>
    </submittedName>
</protein>
<proteinExistence type="predicted"/>
<evidence type="ECO:0000313" key="1">
    <source>
        <dbReference type="EMBL" id="KAF8662404.1"/>
    </source>
</evidence>
<dbReference type="AlphaFoldDB" id="A0A835ADS5"/>
<name>A0A835ADS5_9POAL</name>
<gene>
    <name evidence="1" type="ORF">HU200_055984</name>
</gene>
<sequence>MSPKLFYSILDLVSQYMKGGGGGGDHMAGLAAMCWGLWKTKNYYLLNRLIRDSAEALKATVLHFHPQQAPPDDAGMVLLQ</sequence>